<reference evidence="3" key="2">
    <citation type="submission" date="2015-08" db="UniProtKB">
        <authorList>
            <consortium name="WormBaseParasite"/>
        </authorList>
    </citation>
    <scope>IDENTIFICATION</scope>
</reference>
<evidence type="ECO:0000313" key="2">
    <source>
        <dbReference type="Proteomes" id="UP000035680"/>
    </source>
</evidence>
<keyword evidence="1" id="KW-0732">Signal</keyword>
<keyword evidence="2" id="KW-1185">Reference proteome</keyword>
<dbReference type="InterPro" id="IPR046350">
    <property type="entry name" value="Cystatin_sf"/>
</dbReference>
<protein>
    <submittedName>
        <fullName evidence="3">Cystatin domain-containing protein</fullName>
    </submittedName>
</protein>
<dbReference type="WBParaSite" id="SVE_1961300.1">
    <property type="protein sequence ID" value="SVE_1961300.1"/>
    <property type="gene ID" value="SVE_1961300"/>
</dbReference>
<organism evidence="2 3">
    <name type="scientific">Strongyloides venezuelensis</name>
    <name type="common">Threadworm</name>
    <dbReference type="NCBI Taxonomy" id="75913"/>
    <lineage>
        <taxon>Eukaryota</taxon>
        <taxon>Metazoa</taxon>
        <taxon>Ecdysozoa</taxon>
        <taxon>Nematoda</taxon>
        <taxon>Chromadorea</taxon>
        <taxon>Rhabditida</taxon>
        <taxon>Tylenchina</taxon>
        <taxon>Panagrolaimomorpha</taxon>
        <taxon>Strongyloidoidea</taxon>
        <taxon>Strongyloididae</taxon>
        <taxon>Strongyloides</taxon>
    </lineage>
</organism>
<proteinExistence type="predicted"/>
<feature type="signal peptide" evidence="1">
    <location>
        <begin position="1"/>
        <end position="20"/>
    </location>
</feature>
<dbReference type="SUPFAM" id="SSF54403">
    <property type="entry name" value="Cystatin/monellin"/>
    <property type="match status" value="1"/>
</dbReference>
<dbReference type="Gene3D" id="3.10.450.10">
    <property type="match status" value="1"/>
</dbReference>
<name>A0A0K0G4F3_STRVS</name>
<evidence type="ECO:0000256" key="1">
    <source>
        <dbReference type="SAM" id="SignalP"/>
    </source>
</evidence>
<dbReference type="AlphaFoldDB" id="A0A0K0G4F3"/>
<reference evidence="2" key="1">
    <citation type="submission" date="2014-07" db="EMBL/GenBank/DDBJ databases">
        <authorList>
            <person name="Martin A.A"/>
            <person name="De Silva N."/>
        </authorList>
    </citation>
    <scope>NUCLEOTIDE SEQUENCE</scope>
</reference>
<dbReference type="Proteomes" id="UP000035680">
    <property type="component" value="Unassembled WGS sequence"/>
</dbReference>
<sequence length="136" mass="16049">MNKLNVSIFIILVFLLATEAKKKLLKHHKKGSHWREKDPNDNKIVKLAEDSINIYNRRHSALFKFFQVTHAQKEKHHGISHYALEVLAYIECGENGKLCPEIFFTHVFDRKRDDEYHEYAFHVTKYGDAPIRKTLS</sequence>
<feature type="chain" id="PRO_5005330498" evidence="1">
    <location>
        <begin position="21"/>
        <end position="136"/>
    </location>
</feature>
<accession>A0A0K0G4F3</accession>
<evidence type="ECO:0000313" key="3">
    <source>
        <dbReference type="WBParaSite" id="SVE_1961300.1"/>
    </source>
</evidence>